<dbReference type="SUPFAM" id="SSF57667">
    <property type="entry name" value="beta-beta-alpha zinc fingers"/>
    <property type="match status" value="1"/>
</dbReference>
<keyword evidence="8" id="KW-0804">Transcription</keyword>
<keyword evidence="7" id="KW-0805">Transcription regulation</keyword>
<evidence type="ECO:0000256" key="8">
    <source>
        <dbReference type="ARBA" id="ARBA00023163"/>
    </source>
</evidence>
<feature type="region of interest" description="Disordered" evidence="11">
    <location>
        <begin position="233"/>
        <end position="258"/>
    </location>
</feature>
<evidence type="ECO:0000256" key="11">
    <source>
        <dbReference type="SAM" id="MobiDB-lite"/>
    </source>
</evidence>
<dbReference type="GO" id="GO:0008270">
    <property type="term" value="F:zinc ion binding"/>
    <property type="evidence" value="ECO:0007669"/>
    <property type="project" value="UniProtKB-KW"/>
</dbReference>
<feature type="region of interest" description="Disordered" evidence="11">
    <location>
        <begin position="123"/>
        <end position="175"/>
    </location>
</feature>
<proteinExistence type="inferred from homology"/>
<dbReference type="InterPro" id="IPR013087">
    <property type="entry name" value="Znf_C2H2_type"/>
</dbReference>
<feature type="domain" description="C2H2-type" evidence="13">
    <location>
        <begin position="207"/>
        <end position="235"/>
    </location>
</feature>
<feature type="compositionally biased region" description="Polar residues" evidence="11">
    <location>
        <begin position="459"/>
        <end position="473"/>
    </location>
</feature>
<gene>
    <name evidence="14" type="primary">DPF1</name>
    <name evidence="14" type="ORF">TR113556</name>
</gene>
<dbReference type="PROSITE" id="PS50157">
    <property type="entry name" value="ZINC_FINGER_C2H2_2"/>
    <property type="match status" value="1"/>
</dbReference>
<dbReference type="GO" id="GO:0007399">
    <property type="term" value="P:nervous system development"/>
    <property type="evidence" value="ECO:0007669"/>
    <property type="project" value="TreeGrafter"/>
</dbReference>
<feature type="region of interest" description="Disordered" evidence="11">
    <location>
        <begin position="458"/>
        <end position="496"/>
    </location>
</feature>
<dbReference type="FunFam" id="3.30.40.10:FF:000005">
    <property type="entry name" value="zinc finger protein isoform X1"/>
    <property type="match status" value="1"/>
</dbReference>
<evidence type="ECO:0000256" key="1">
    <source>
        <dbReference type="ARBA" id="ARBA00004123"/>
    </source>
</evidence>
<keyword evidence="9" id="KW-0539">Nucleus</keyword>
<dbReference type="Gene3D" id="3.30.40.10">
    <property type="entry name" value="Zinc/RING finger domain, C3HC4 (zinc finger)"/>
    <property type="match status" value="1"/>
</dbReference>
<evidence type="ECO:0000256" key="2">
    <source>
        <dbReference type="ARBA" id="ARBA00010539"/>
    </source>
</evidence>
<evidence type="ECO:0000256" key="10">
    <source>
        <dbReference type="PROSITE-ProRule" id="PRU00042"/>
    </source>
</evidence>
<dbReference type="InterPro" id="IPR036236">
    <property type="entry name" value="Znf_C2H2_sf"/>
</dbReference>
<evidence type="ECO:0000259" key="13">
    <source>
        <dbReference type="PROSITE" id="PS50157"/>
    </source>
</evidence>
<keyword evidence="6" id="KW-0862">Zinc</keyword>
<keyword evidence="4" id="KW-0677">Repeat</keyword>
<feature type="domain" description="PHD-type" evidence="12">
    <location>
        <begin position="391"/>
        <end position="441"/>
    </location>
</feature>
<comment type="similarity">
    <text evidence="2">Belongs to the requiem/DPF family.</text>
</comment>
<reference evidence="14" key="1">
    <citation type="submission" date="2016-01" db="EMBL/GenBank/DDBJ databases">
        <title>Reference transcriptome for the parasite Schistocephalus solidus: insights into the molecular evolution of parasitism.</title>
        <authorList>
            <person name="Hebert F.O."/>
            <person name="Grambauer S."/>
            <person name="Barber I."/>
            <person name="Landry C.R."/>
            <person name="Aubin-Horth N."/>
        </authorList>
    </citation>
    <scope>NUCLEOTIDE SEQUENCE</scope>
</reference>
<name>A0A0X3NWK2_SCHSO</name>
<protein>
    <submittedName>
        <fullName evidence="14">Zinc finger protein neuro-d4</fullName>
    </submittedName>
</protein>
<dbReference type="SUPFAM" id="SSF57903">
    <property type="entry name" value="FYVE/PHD zinc finger"/>
    <property type="match status" value="2"/>
</dbReference>
<evidence type="ECO:0000256" key="6">
    <source>
        <dbReference type="ARBA" id="ARBA00022833"/>
    </source>
</evidence>
<feature type="compositionally biased region" description="Basic residues" evidence="11">
    <location>
        <begin position="146"/>
        <end position="157"/>
    </location>
</feature>
<evidence type="ECO:0000259" key="12">
    <source>
        <dbReference type="PROSITE" id="PS50016"/>
    </source>
</evidence>
<evidence type="ECO:0000256" key="3">
    <source>
        <dbReference type="ARBA" id="ARBA00022723"/>
    </source>
</evidence>
<feature type="domain" description="PHD-type" evidence="12">
    <location>
        <begin position="334"/>
        <end position="394"/>
    </location>
</feature>
<dbReference type="GO" id="GO:0071565">
    <property type="term" value="C:nBAF complex"/>
    <property type="evidence" value="ECO:0007669"/>
    <property type="project" value="TreeGrafter"/>
</dbReference>
<feature type="compositionally biased region" description="Acidic residues" evidence="11">
    <location>
        <begin position="132"/>
        <end position="141"/>
    </location>
</feature>
<dbReference type="PROSITE" id="PS50016">
    <property type="entry name" value="ZF_PHD_2"/>
    <property type="match status" value="2"/>
</dbReference>
<organism evidence="14">
    <name type="scientific">Schistocephalus solidus</name>
    <name type="common">Tapeworm</name>
    <dbReference type="NCBI Taxonomy" id="70667"/>
    <lineage>
        <taxon>Eukaryota</taxon>
        <taxon>Metazoa</taxon>
        <taxon>Spiralia</taxon>
        <taxon>Lophotrochozoa</taxon>
        <taxon>Platyhelminthes</taxon>
        <taxon>Cestoda</taxon>
        <taxon>Eucestoda</taxon>
        <taxon>Diphyllobothriidea</taxon>
        <taxon>Diphyllobothriidae</taxon>
        <taxon>Schistocephalus</taxon>
    </lineage>
</organism>
<comment type="subcellular location">
    <subcellularLocation>
        <location evidence="1">Nucleus</location>
    </subcellularLocation>
</comment>
<dbReference type="PROSITE" id="PS00028">
    <property type="entry name" value="ZINC_FINGER_C2H2_1"/>
    <property type="match status" value="1"/>
</dbReference>
<dbReference type="CDD" id="cd15530">
    <property type="entry name" value="PHD2_d4"/>
    <property type="match status" value="1"/>
</dbReference>
<dbReference type="AlphaFoldDB" id="A0A0X3NWK2"/>
<dbReference type="SMART" id="SM00355">
    <property type="entry name" value="ZnF_C2H2"/>
    <property type="match status" value="1"/>
</dbReference>
<dbReference type="InterPro" id="IPR025750">
    <property type="entry name" value="DPF1-3_N"/>
</dbReference>
<dbReference type="InterPro" id="IPR001965">
    <property type="entry name" value="Znf_PHD"/>
</dbReference>
<evidence type="ECO:0000256" key="5">
    <source>
        <dbReference type="ARBA" id="ARBA00022771"/>
    </source>
</evidence>
<dbReference type="InterPro" id="IPR019787">
    <property type="entry name" value="Znf_PHD-finger"/>
</dbReference>
<dbReference type="InterPro" id="IPR013083">
    <property type="entry name" value="Znf_RING/FYVE/PHD"/>
</dbReference>
<keyword evidence="3" id="KW-0479">Metal-binding</keyword>
<evidence type="ECO:0000256" key="7">
    <source>
        <dbReference type="ARBA" id="ARBA00023015"/>
    </source>
</evidence>
<keyword evidence="5 10" id="KW-0863">Zinc-finger</keyword>
<dbReference type="Pfam" id="PF14051">
    <property type="entry name" value="DPF1-3_N"/>
    <property type="match status" value="1"/>
</dbReference>
<dbReference type="PANTHER" id="PTHR45888:SF5">
    <property type="entry name" value="D4, ISOFORM A"/>
    <property type="match status" value="1"/>
</dbReference>
<dbReference type="Pfam" id="PF00628">
    <property type="entry name" value="PHD"/>
    <property type="match status" value="1"/>
</dbReference>
<dbReference type="PANTHER" id="PTHR45888">
    <property type="entry name" value="HL01030P-RELATED"/>
    <property type="match status" value="1"/>
</dbReference>
<evidence type="ECO:0000313" key="14">
    <source>
        <dbReference type="EMBL" id="JAP40082.1"/>
    </source>
</evidence>
<dbReference type="InterPro" id="IPR011011">
    <property type="entry name" value="Znf_FYVE_PHD"/>
</dbReference>
<accession>A0A0X3NWK2</accession>
<feature type="compositionally biased region" description="Polar residues" evidence="11">
    <location>
        <begin position="246"/>
        <end position="258"/>
    </location>
</feature>
<evidence type="ECO:0000256" key="9">
    <source>
        <dbReference type="ARBA" id="ARBA00023242"/>
    </source>
</evidence>
<dbReference type="EMBL" id="GEEE01023143">
    <property type="protein sequence ID" value="JAP40082.1"/>
    <property type="molecule type" value="Transcribed_RNA"/>
</dbReference>
<dbReference type="SMART" id="SM00249">
    <property type="entry name" value="PHD"/>
    <property type="match status" value="2"/>
</dbReference>
<evidence type="ECO:0000256" key="4">
    <source>
        <dbReference type="ARBA" id="ARBA00022737"/>
    </source>
</evidence>
<sequence>MTAVSGDFSYENILARTSRYNHQLQIDKRSRLPFLDNATGIAQRPCLLHRKEGDRRLDFMNHKVFNYYPYKWKKSKKTCLTHNSVVRTTETCGTVFRPELLPPGFASHDLMWRDLDDEDSHSTWATGPIGDVDSDGSEFADETYGSRRKKRKTRSSRLSRSTTAPGGSALGNRRKAAMSNSTYMSYSNGGLPLDEDSNDKSAHIQHFVCEICGSRYKSRTGLNYHMNAQHSTSLPPKAAVRGVPSVPTSQSSADTFSSQISTGLPLPHSTVSTGLLSDLIENPSLDRDPTVVRSDSNPALHAAKSRNTCISNQGSIIIEAQTPAPSHKTTSDQATSCDFCLGDEWCNKKTGDPEGMVRCSDCGRCAHFSCLQFTTNMIKSVRTYKWQCLECKTCWLCGTSENDEQMLFCDDCDRGYHMYCLTPPLAEPPEGSWSCRLCIDHFKGAAASAITDSATTTTGECTTPLQESSNHSTSASSGLTLPAGGGGGQTSNPVIT</sequence>